<evidence type="ECO:0000256" key="6">
    <source>
        <dbReference type="ARBA" id="ARBA00022840"/>
    </source>
</evidence>
<dbReference type="RefSeq" id="XP_001830349.2">
    <property type="nucleotide sequence ID" value="XM_001830297.2"/>
</dbReference>
<evidence type="ECO:0000256" key="2">
    <source>
        <dbReference type="ARBA" id="ARBA00007572"/>
    </source>
</evidence>
<comment type="subcellular location">
    <subcellularLocation>
        <location evidence="1">Nucleus</location>
    </subcellularLocation>
</comment>
<feature type="region of interest" description="Disordered" evidence="11">
    <location>
        <begin position="1"/>
        <end position="97"/>
    </location>
</feature>
<dbReference type="InterPro" id="IPR012310">
    <property type="entry name" value="DNA_ligase_ATP-dep_cent"/>
</dbReference>
<dbReference type="STRING" id="240176.A8N672"/>
<feature type="region of interest" description="Disordered" evidence="11">
    <location>
        <begin position="609"/>
        <end position="629"/>
    </location>
</feature>
<dbReference type="InterPro" id="IPR050191">
    <property type="entry name" value="ATP-dep_DNA_ligase"/>
</dbReference>
<keyword evidence="6 9" id="KW-0067">ATP-binding</keyword>
<dbReference type="GO" id="GO:0005524">
    <property type="term" value="F:ATP binding"/>
    <property type="evidence" value="ECO:0007669"/>
    <property type="project" value="UniProtKB-KW"/>
</dbReference>
<accession>A8N672</accession>
<organism evidence="13 14">
    <name type="scientific">Coprinopsis cinerea (strain Okayama-7 / 130 / ATCC MYA-4618 / FGSC 9003)</name>
    <name type="common">Inky cap fungus</name>
    <name type="synonym">Hormographiella aspergillata</name>
    <dbReference type="NCBI Taxonomy" id="240176"/>
    <lineage>
        <taxon>Eukaryota</taxon>
        <taxon>Fungi</taxon>
        <taxon>Dikarya</taxon>
        <taxon>Basidiomycota</taxon>
        <taxon>Agaricomycotina</taxon>
        <taxon>Agaricomycetes</taxon>
        <taxon>Agaricomycetidae</taxon>
        <taxon>Agaricales</taxon>
        <taxon>Agaricineae</taxon>
        <taxon>Psathyrellaceae</taxon>
        <taxon>Coprinopsis</taxon>
    </lineage>
</organism>
<keyword evidence="9" id="KW-0233">DNA recombination</keyword>
<keyword evidence="3 9" id="KW-0436">Ligase</keyword>
<dbReference type="Proteomes" id="UP000001861">
    <property type="component" value="Unassembled WGS sequence"/>
</dbReference>
<dbReference type="SUPFAM" id="SSF50249">
    <property type="entry name" value="Nucleic acid-binding proteins"/>
    <property type="match status" value="1"/>
</dbReference>
<evidence type="ECO:0000256" key="8">
    <source>
        <dbReference type="ARBA" id="ARBA00034003"/>
    </source>
</evidence>
<evidence type="ECO:0000256" key="9">
    <source>
        <dbReference type="RuleBase" id="RU000617"/>
    </source>
</evidence>
<dbReference type="GO" id="GO:0005634">
    <property type="term" value="C:nucleus"/>
    <property type="evidence" value="ECO:0007669"/>
    <property type="project" value="UniProtKB-SubCell"/>
</dbReference>
<dbReference type="OMA" id="RDFSCEY"/>
<dbReference type="KEGG" id="cci:CC1G_01985"/>
<dbReference type="FunFam" id="3.30.470.30:FF:000002">
    <property type="entry name" value="DNA ligase"/>
    <property type="match status" value="1"/>
</dbReference>
<dbReference type="InterPro" id="IPR000977">
    <property type="entry name" value="DNA_ligase_ATP-dep"/>
</dbReference>
<dbReference type="GO" id="GO:0006281">
    <property type="term" value="P:DNA repair"/>
    <property type="evidence" value="ECO:0007669"/>
    <property type="project" value="UniProtKB-KW"/>
</dbReference>
<dbReference type="Gene3D" id="2.40.50.140">
    <property type="entry name" value="Nucleic acid-binding proteins"/>
    <property type="match status" value="1"/>
</dbReference>
<dbReference type="HOGENOM" id="CLU_005138_1_0_1"/>
<comment type="caution">
    <text evidence="13">The sequence shown here is derived from an EMBL/GenBank/DDBJ whole genome shotgun (WGS) entry which is preliminary data.</text>
</comment>
<dbReference type="GO" id="GO:0071897">
    <property type="term" value="P:DNA biosynthetic process"/>
    <property type="evidence" value="ECO:0007669"/>
    <property type="project" value="InterPro"/>
</dbReference>
<evidence type="ECO:0000256" key="5">
    <source>
        <dbReference type="ARBA" id="ARBA00022741"/>
    </source>
</evidence>
<keyword evidence="14" id="KW-1185">Reference proteome</keyword>
<dbReference type="CDD" id="cd07969">
    <property type="entry name" value="OBF_DNA_ligase_I"/>
    <property type="match status" value="1"/>
</dbReference>
<feature type="compositionally biased region" description="Polar residues" evidence="11">
    <location>
        <begin position="35"/>
        <end position="53"/>
    </location>
</feature>
<dbReference type="Gene3D" id="3.30.1490.70">
    <property type="match status" value="1"/>
</dbReference>
<name>A8N672_COPC7</name>
<dbReference type="InterPro" id="IPR016059">
    <property type="entry name" value="DNA_ligase_ATP-dep_CS"/>
</dbReference>
<keyword evidence="9" id="KW-0227">DNA damage</keyword>
<dbReference type="PROSITE" id="PS50160">
    <property type="entry name" value="DNA_LIGASE_A3"/>
    <property type="match status" value="1"/>
</dbReference>
<dbReference type="GO" id="GO:0003910">
    <property type="term" value="F:DNA ligase (ATP) activity"/>
    <property type="evidence" value="ECO:0007669"/>
    <property type="project" value="UniProtKB-EC"/>
</dbReference>
<feature type="domain" description="ATP-dependent DNA ligase family profile" evidence="12">
    <location>
        <begin position="519"/>
        <end position="681"/>
    </location>
</feature>
<dbReference type="CDD" id="cd07900">
    <property type="entry name" value="Adenylation_DNA_ligase_I_Euk"/>
    <property type="match status" value="1"/>
</dbReference>
<dbReference type="InterPro" id="IPR012309">
    <property type="entry name" value="DNA_ligase_ATP-dep_C"/>
</dbReference>
<dbReference type="OrthoDB" id="206088at2759"/>
<dbReference type="VEuPathDB" id="FungiDB:CC1G_01985"/>
<keyword evidence="4" id="KW-0235">DNA replication</keyword>
<dbReference type="InParanoid" id="A8N672"/>
<dbReference type="SUPFAM" id="SSF117018">
    <property type="entry name" value="ATP-dependent DNA ligase DNA-binding domain"/>
    <property type="match status" value="1"/>
</dbReference>
<dbReference type="EMBL" id="AACS02000003">
    <property type="protein sequence ID" value="EAU91496.2"/>
    <property type="molecule type" value="Genomic_DNA"/>
</dbReference>
<evidence type="ECO:0000259" key="12">
    <source>
        <dbReference type="PROSITE" id="PS50160"/>
    </source>
</evidence>
<dbReference type="GeneID" id="6006789"/>
<evidence type="ECO:0000256" key="1">
    <source>
        <dbReference type="ARBA" id="ARBA00004123"/>
    </source>
</evidence>
<comment type="catalytic activity">
    <reaction evidence="8 9">
        <text>ATP + (deoxyribonucleotide)n-3'-hydroxyl + 5'-phospho-(deoxyribonucleotide)m = (deoxyribonucleotide)n+m + AMP + diphosphate.</text>
        <dbReference type="EC" id="6.5.1.1"/>
    </reaction>
</comment>
<dbReference type="InterPro" id="IPR012340">
    <property type="entry name" value="NA-bd_OB-fold"/>
</dbReference>
<protein>
    <recommendedName>
        <fullName evidence="9">DNA ligase</fullName>
        <ecNumber evidence="9">6.5.1.1</ecNumber>
    </recommendedName>
</protein>
<dbReference type="AlphaFoldDB" id="A8N672"/>
<keyword evidence="9" id="KW-0234">DNA repair</keyword>
<dbReference type="Pfam" id="PF04679">
    <property type="entry name" value="DNA_ligase_A_C"/>
    <property type="match status" value="1"/>
</dbReference>
<feature type="compositionally biased region" description="Basic and acidic residues" evidence="11">
    <location>
        <begin position="18"/>
        <end position="29"/>
    </location>
</feature>
<evidence type="ECO:0000313" key="13">
    <source>
        <dbReference type="EMBL" id="EAU91496.2"/>
    </source>
</evidence>
<comment type="similarity">
    <text evidence="2 10">Belongs to the ATP-dependent DNA ligase family.</text>
</comment>
<dbReference type="FunCoup" id="A8N672">
    <property type="interactions" value="167"/>
</dbReference>
<proteinExistence type="inferred from homology"/>
<sequence length="833" mass="91287">MAKRATAGDHSTPKKKSKVDGSKQMRLDDFLSPTKAPSGSASNTSHTRTTRSPIKTPEIINVDMFEDRPLKTSTKSTTLSALPAHPAETKSPSGSPAKVFQLRDSRPTVVDYAPLDNNPLLYSPDDQPWTSADVPYSFLCHALATLSQTRSRIAIINTLVNTLVTVIARHPPSLLPALYLLSNSLSPPYAALELGIGSSVLSKAIQHVSGLSAPALKRLYNTTGDVGDVAFAAKSKVRTLVPHAPLTVKGVYESLLKIARCKGQGAAQQKGKIVEQLLVAGNGEEIRYLVRTLAQNLRVGAVRTSILTALARAFALHPPQQSSSSTSLFHVSKSLRERAARVSGKKSSSEVSNQEEVKEIFSRAETLVKEVYVQRPCYDDIASALLQHGLPQLAQSVPLTVGIPLHPALGSPNRSFDEIYDRLGGAPFTAEFKYDGQRAQIHARRDEEGKTHVKLFSRHLEDMTTKYPDVVATIERMLLDAPATTSFILDSEIVAIDLTTGELKSFQELSNRPRKGAKLENIKVAVGVFAFDLMYYNQQSLLLAPFRERRALLRSKFSPFNPDDKTLARFDFVDSCESTAGKAAVTEFWEKAVSSRCEGLMIKVLDSMGDNDSSPPASRISRKSQLPATYEPDKRTSAWLKLKKDYIEGMGDSLDMVPIGAWYGNGRKAGWWSPILLGLWDPSAGRVIAMCKCMSGFTDAFYKNLSESYSLNSDDCSDQSRWDCELGGFRPDVYFKPKEVWEIRGADVTESPVSLAALGLIAGNRGLSLRFPRFIRLRPDKSIEQASTPSFLAGIYSQQQGKPVVTGADDGDLVDRVSEEGSTYESEERSDGE</sequence>
<gene>
    <name evidence="13" type="ORF">CC1G_01985</name>
</gene>
<dbReference type="SUPFAM" id="SSF56091">
    <property type="entry name" value="DNA ligase/mRNA capping enzyme, catalytic domain"/>
    <property type="match status" value="1"/>
</dbReference>
<feature type="region of interest" description="Disordered" evidence="11">
    <location>
        <begin position="802"/>
        <end position="833"/>
    </location>
</feature>
<reference evidence="13 14" key="1">
    <citation type="journal article" date="2010" name="Proc. Natl. Acad. Sci. U.S.A.">
        <title>Insights into evolution of multicellular fungi from the assembled chromosomes of the mushroom Coprinopsis cinerea (Coprinus cinereus).</title>
        <authorList>
            <person name="Stajich J.E."/>
            <person name="Wilke S.K."/>
            <person name="Ahren D."/>
            <person name="Au C.H."/>
            <person name="Birren B.W."/>
            <person name="Borodovsky M."/>
            <person name="Burns C."/>
            <person name="Canback B."/>
            <person name="Casselton L.A."/>
            <person name="Cheng C.K."/>
            <person name="Deng J."/>
            <person name="Dietrich F.S."/>
            <person name="Fargo D.C."/>
            <person name="Farman M.L."/>
            <person name="Gathman A.C."/>
            <person name="Goldberg J."/>
            <person name="Guigo R."/>
            <person name="Hoegger P.J."/>
            <person name="Hooker J.B."/>
            <person name="Huggins A."/>
            <person name="James T.Y."/>
            <person name="Kamada T."/>
            <person name="Kilaru S."/>
            <person name="Kodira C."/>
            <person name="Kues U."/>
            <person name="Kupfer D."/>
            <person name="Kwan H.S."/>
            <person name="Lomsadze A."/>
            <person name="Li W."/>
            <person name="Lilly W.W."/>
            <person name="Ma L.J."/>
            <person name="Mackey A.J."/>
            <person name="Manning G."/>
            <person name="Martin F."/>
            <person name="Muraguchi H."/>
            <person name="Natvig D.O."/>
            <person name="Palmerini H."/>
            <person name="Ramesh M.A."/>
            <person name="Rehmeyer C.J."/>
            <person name="Roe B.A."/>
            <person name="Shenoy N."/>
            <person name="Stanke M."/>
            <person name="Ter-Hovhannisyan V."/>
            <person name="Tunlid A."/>
            <person name="Velagapudi R."/>
            <person name="Vision T.J."/>
            <person name="Zeng Q."/>
            <person name="Zolan M.E."/>
            <person name="Pukkila P.J."/>
        </authorList>
    </citation>
    <scope>NUCLEOTIDE SEQUENCE [LARGE SCALE GENOMIC DNA]</scope>
    <source>
        <strain evidence="14">Okayama-7 / 130 / ATCC MYA-4618 / FGSC 9003</strain>
    </source>
</reference>
<evidence type="ECO:0000313" key="14">
    <source>
        <dbReference type="Proteomes" id="UP000001861"/>
    </source>
</evidence>
<dbReference type="EC" id="6.5.1.1" evidence="9"/>
<dbReference type="PROSITE" id="PS00697">
    <property type="entry name" value="DNA_LIGASE_A1"/>
    <property type="match status" value="1"/>
</dbReference>
<evidence type="ECO:0000256" key="4">
    <source>
        <dbReference type="ARBA" id="ARBA00022705"/>
    </source>
</evidence>
<evidence type="ECO:0000256" key="10">
    <source>
        <dbReference type="RuleBase" id="RU004196"/>
    </source>
</evidence>
<dbReference type="Gene3D" id="3.30.470.30">
    <property type="entry name" value="DNA ligase/mRNA capping enzyme"/>
    <property type="match status" value="1"/>
</dbReference>
<dbReference type="InterPro" id="IPR036599">
    <property type="entry name" value="DNA_ligase_N_sf"/>
</dbReference>
<dbReference type="InterPro" id="IPR012308">
    <property type="entry name" value="DNA_ligase_ATP-dep_N"/>
</dbReference>
<dbReference type="PANTHER" id="PTHR45674">
    <property type="entry name" value="DNA LIGASE 1/3 FAMILY MEMBER"/>
    <property type="match status" value="1"/>
</dbReference>
<evidence type="ECO:0000256" key="3">
    <source>
        <dbReference type="ARBA" id="ARBA00022598"/>
    </source>
</evidence>
<dbReference type="GO" id="GO:0006310">
    <property type="term" value="P:DNA recombination"/>
    <property type="evidence" value="ECO:0007669"/>
    <property type="project" value="UniProtKB-KW"/>
</dbReference>
<dbReference type="GO" id="GO:0006273">
    <property type="term" value="P:lagging strand elongation"/>
    <property type="evidence" value="ECO:0007669"/>
    <property type="project" value="TreeGrafter"/>
</dbReference>
<dbReference type="Gene3D" id="1.10.3260.10">
    <property type="entry name" value="DNA ligase, ATP-dependent, N-terminal domain"/>
    <property type="match status" value="1"/>
</dbReference>
<dbReference type="eggNOG" id="KOG0967">
    <property type="taxonomic scope" value="Eukaryota"/>
</dbReference>
<feature type="compositionally biased region" description="Low complexity" evidence="11">
    <location>
        <begin position="71"/>
        <end position="84"/>
    </location>
</feature>
<dbReference type="PANTHER" id="PTHR45674:SF9">
    <property type="entry name" value="DNA LIGASE 3"/>
    <property type="match status" value="1"/>
</dbReference>
<evidence type="ECO:0000256" key="11">
    <source>
        <dbReference type="SAM" id="MobiDB-lite"/>
    </source>
</evidence>
<keyword evidence="7" id="KW-0539">Nucleus</keyword>
<dbReference type="Pfam" id="PF01068">
    <property type="entry name" value="DNA_ligase_A_M"/>
    <property type="match status" value="1"/>
</dbReference>
<dbReference type="NCBIfam" id="TIGR00574">
    <property type="entry name" value="dnl1"/>
    <property type="match status" value="1"/>
</dbReference>
<evidence type="ECO:0000256" key="7">
    <source>
        <dbReference type="ARBA" id="ARBA00023242"/>
    </source>
</evidence>
<dbReference type="Pfam" id="PF04675">
    <property type="entry name" value="DNA_ligase_A_N"/>
    <property type="match status" value="1"/>
</dbReference>
<keyword evidence="5 9" id="KW-0547">Nucleotide-binding</keyword>
<dbReference type="GO" id="GO:0003677">
    <property type="term" value="F:DNA binding"/>
    <property type="evidence" value="ECO:0007669"/>
    <property type="project" value="InterPro"/>
</dbReference>